<evidence type="ECO:0000256" key="2">
    <source>
        <dbReference type="ARBA" id="ARBA00022741"/>
    </source>
</evidence>
<dbReference type="InterPro" id="IPR027417">
    <property type="entry name" value="P-loop_NTPase"/>
</dbReference>
<dbReference type="GO" id="GO:0016887">
    <property type="term" value="F:ATP hydrolysis activity"/>
    <property type="evidence" value="ECO:0007669"/>
    <property type="project" value="InterPro"/>
</dbReference>
<dbReference type="InterPro" id="IPR051782">
    <property type="entry name" value="ABC_Transporter_VariousFunc"/>
</dbReference>
<dbReference type="EMBL" id="FOGW01000023">
    <property type="protein sequence ID" value="SES04035.1"/>
    <property type="molecule type" value="Genomic_DNA"/>
</dbReference>
<dbReference type="SMART" id="SM00382">
    <property type="entry name" value="AAA"/>
    <property type="match status" value="1"/>
</dbReference>
<reference evidence="6" key="1">
    <citation type="submission" date="2016-10" db="EMBL/GenBank/DDBJ databases">
        <authorList>
            <person name="Varghese N."/>
            <person name="Submissions S."/>
        </authorList>
    </citation>
    <scope>NUCLEOTIDE SEQUENCE [LARGE SCALE GENOMIC DNA]</scope>
    <source>
        <strain evidence="6">S1b</strain>
    </source>
</reference>
<dbReference type="Pfam" id="PF00005">
    <property type="entry name" value="ABC_tran"/>
    <property type="match status" value="1"/>
</dbReference>
<sequence>MNIRKIKHEYKKGFSLEIDNLEISSNKIIGLVGENGAGKTTLMSILSGFMKANKIYEVETEKKEFTIGFIPSEIKIYDFLTVEEFVKLFVDFSSTEMSVDEIISLLEMEEKRKTSIDELSQGMQKKLTLIPIMCKKYDLIILDEPFNSIDVKYIYKLKQLLQNIKQRATILISSHILDTLVDLCDEFVVLDSGKIKDTFTNTKTIKDMEERIFEGSN</sequence>
<dbReference type="AlphaFoldDB" id="A0A1H9U3F5"/>
<evidence type="ECO:0000313" key="6">
    <source>
        <dbReference type="Proteomes" id="UP000182471"/>
    </source>
</evidence>
<dbReference type="RefSeq" id="WP_029067145.1">
    <property type="nucleotide sequence ID" value="NZ_FOGW01000023.1"/>
</dbReference>
<name>A0A1H9U3F5_9FIRM</name>
<dbReference type="PROSITE" id="PS50893">
    <property type="entry name" value="ABC_TRANSPORTER_2"/>
    <property type="match status" value="1"/>
</dbReference>
<keyword evidence="1" id="KW-0813">Transport</keyword>
<keyword evidence="2" id="KW-0547">Nucleotide-binding</keyword>
<accession>A0A1H9U3F5</accession>
<evidence type="ECO:0000259" key="4">
    <source>
        <dbReference type="PROSITE" id="PS50893"/>
    </source>
</evidence>
<dbReference type="Proteomes" id="UP000182471">
    <property type="component" value="Unassembled WGS sequence"/>
</dbReference>
<organism evidence="5 6">
    <name type="scientific">Lachnobacterium bovis</name>
    <dbReference type="NCBI Taxonomy" id="140626"/>
    <lineage>
        <taxon>Bacteria</taxon>
        <taxon>Bacillati</taxon>
        <taxon>Bacillota</taxon>
        <taxon>Clostridia</taxon>
        <taxon>Lachnospirales</taxon>
        <taxon>Lachnospiraceae</taxon>
        <taxon>Lachnobacterium</taxon>
    </lineage>
</organism>
<keyword evidence="3 5" id="KW-0067">ATP-binding</keyword>
<dbReference type="SUPFAM" id="SSF52540">
    <property type="entry name" value="P-loop containing nucleoside triphosphate hydrolases"/>
    <property type="match status" value="1"/>
</dbReference>
<dbReference type="InterPro" id="IPR003439">
    <property type="entry name" value="ABC_transporter-like_ATP-bd"/>
</dbReference>
<evidence type="ECO:0000256" key="3">
    <source>
        <dbReference type="ARBA" id="ARBA00022840"/>
    </source>
</evidence>
<evidence type="ECO:0000256" key="1">
    <source>
        <dbReference type="ARBA" id="ARBA00022448"/>
    </source>
</evidence>
<proteinExistence type="predicted"/>
<dbReference type="PANTHER" id="PTHR42939:SF1">
    <property type="entry name" value="ABC TRANSPORTER ATP-BINDING PROTEIN ALBC-RELATED"/>
    <property type="match status" value="1"/>
</dbReference>
<dbReference type="OrthoDB" id="9804819at2"/>
<feature type="domain" description="ABC transporter" evidence="4">
    <location>
        <begin position="1"/>
        <end position="217"/>
    </location>
</feature>
<gene>
    <name evidence="5" type="ORF">SAMN02910429_01910</name>
</gene>
<dbReference type="Gene3D" id="3.40.50.300">
    <property type="entry name" value="P-loop containing nucleotide triphosphate hydrolases"/>
    <property type="match status" value="1"/>
</dbReference>
<dbReference type="InterPro" id="IPR003593">
    <property type="entry name" value="AAA+_ATPase"/>
</dbReference>
<dbReference type="PANTHER" id="PTHR42939">
    <property type="entry name" value="ABC TRANSPORTER ATP-BINDING PROTEIN ALBC-RELATED"/>
    <property type="match status" value="1"/>
</dbReference>
<protein>
    <submittedName>
        <fullName evidence="5">ABC-2 type transport system ATP-binding protein</fullName>
    </submittedName>
</protein>
<keyword evidence="6" id="KW-1185">Reference proteome</keyword>
<evidence type="ECO:0000313" key="5">
    <source>
        <dbReference type="EMBL" id="SES04035.1"/>
    </source>
</evidence>
<dbReference type="GO" id="GO:0005524">
    <property type="term" value="F:ATP binding"/>
    <property type="evidence" value="ECO:0007669"/>
    <property type="project" value="UniProtKB-KW"/>
</dbReference>